<proteinExistence type="inferred from homology"/>
<dbReference type="SUPFAM" id="SSF53800">
    <property type="entry name" value="Chelatase"/>
    <property type="match status" value="1"/>
</dbReference>
<dbReference type="InterPro" id="IPR033644">
    <property type="entry name" value="Ferrochelatase_C"/>
</dbReference>
<comment type="pathway">
    <text evidence="7 8">Porphyrin-containing compound metabolism; protoheme biosynthesis; protoheme from protoporphyrin-IX: step 1/1.</text>
</comment>
<evidence type="ECO:0000256" key="3">
    <source>
        <dbReference type="ARBA" id="ARBA00023133"/>
    </source>
</evidence>
<dbReference type="GO" id="GO:0006783">
    <property type="term" value="P:heme biosynthetic process"/>
    <property type="evidence" value="ECO:0007669"/>
    <property type="project" value="UniProtKB-UniRule"/>
</dbReference>
<dbReference type="NCBIfam" id="TIGR00109">
    <property type="entry name" value="hemH"/>
    <property type="match status" value="1"/>
</dbReference>
<accession>A0AAJ4RCD4</accession>
<evidence type="ECO:0000256" key="6">
    <source>
        <dbReference type="ARBA" id="ARBA00024536"/>
    </source>
</evidence>
<keyword evidence="12" id="KW-1185">Reference proteome</keyword>
<dbReference type="GO" id="GO:0004325">
    <property type="term" value="F:ferrochelatase activity"/>
    <property type="evidence" value="ECO:0007669"/>
    <property type="project" value="UniProtKB-UniRule"/>
</dbReference>
<keyword evidence="5 7" id="KW-0627">Porphyrin biosynthesis</keyword>
<evidence type="ECO:0000256" key="8">
    <source>
        <dbReference type="RuleBase" id="RU000607"/>
    </source>
</evidence>
<protein>
    <recommendedName>
        <fullName evidence="7 8">Ferrochelatase</fullName>
        <ecNumber evidence="7 8">4.98.1.1</ecNumber>
    </recommendedName>
    <alternativeName>
        <fullName evidence="7">Heme synthase</fullName>
    </alternativeName>
    <alternativeName>
        <fullName evidence="7">Protoheme ferro-lyase</fullName>
    </alternativeName>
</protein>
<dbReference type="EMBL" id="CP027432">
    <property type="protein sequence ID" value="QCI28020.1"/>
    <property type="molecule type" value="Genomic_DNA"/>
</dbReference>
<feature type="binding site" evidence="7">
    <location>
        <position position="170"/>
    </location>
    <ligand>
        <name>Fe(2+)</name>
        <dbReference type="ChEBI" id="CHEBI:29033"/>
    </ligand>
</feature>
<dbReference type="EC" id="4.98.1.1" evidence="7 8"/>
<dbReference type="CDD" id="cd03411">
    <property type="entry name" value="Ferrochelatase_N"/>
    <property type="match status" value="1"/>
</dbReference>
<dbReference type="PANTHER" id="PTHR11108">
    <property type="entry name" value="FERROCHELATASE"/>
    <property type="match status" value="1"/>
</dbReference>
<reference evidence="12" key="1">
    <citation type="submission" date="2018-03" db="EMBL/GenBank/DDBJ databases">
        <title>A comparative analysis of the Nautiliaceae.</title>
        <authorList>
            <person name="Grosche A."/>
            <person name="Smedile F."/>
            <person name="Vetriani C."/>
        </authorList>
    </citation>
    <scope>NUCLEOTIDE SEQUENCE [LARGE SCALE GENOMIC DNA]</scope>
    <source>
        <strain evidence="12">TB6</strain>
    </source>
</reference>
<dbReference type="PANTHER" id="PTHR11108:SF1">
    <property type="entry name" value="FERROCHELATASE, MITOCHONDRIAL"/>
    <property type="match status" value="1"/>
</dbReference>
<reference evidence="10 11" key="2">
    <citation type="submission" date="2018-11" db="EMBL/GenBank/DDBJ databases">
        <title>Genomic Encyclopedia of Type Strains, Phase IV (KMG-IV): sequencing the most valuable type-strain genomes for metagenomic binning, comparative biology and taxonomic classification.</title>
        <authorList>
            <person name="Goeker M."/>
        </authorList>
    </citation>
    <scope>NUCLEOTIDE SEQUENCE [LARGE SCALE GENOMIC DNA]</scope>
    <source>
        <strain evidence="10 11">DSM 27783</strain>
    </source>
</reference>
<dbReference type="InterPro" id="IPR019772">
    <property type="entry name" value="Ferrochelatase_AS"/>
</dbReference>
<evidence type="ECO:0000256" key="4">
    <source>
        <dbReference type="ARBA" id="ARBA00023239"/>
    </source>
</evidence>
<reference evidence="9" key="3">
    <citation type="submission" date="2019-06" db="EMBL/GenBank/DDBJ databases">
        <title>A comparative analysis of the Nautiliaceae.</title>
        <authorList>
            <person name="Grosche A."/>
            <person name="Smedile F."/>
            <person name="Vetriani C."/>
        </authorList>
    </citation>
    <scope>NUCLEOTIDE SEQUENCE</scope>
    <source>
        <strain evidence="9">TB6</strain>
    </source>
</reference>
<dbReference type="CDD" id="cd00419">
    <property type="entry name" value="Ferrochelatase_C"/>
    <property type="match status" value="1"/>
</dbReference>
<dbReference type="Proteomes" id="UP000298805">
    <property type="component" value="Chromosome"/>
</dbReference>
<dbReference type="Gene3D" id="3.40.50.1400">
    <property type="match status" value="2"/>
</dbReference>
<dbReference type="Proteomes" id="UP000272781">
    <property type="component" value="Unassembled WGS sequence"/>
</dbReference>
<feature type="binding site" evidence="7">
    <location>
        <position position="247"/>
    </location>
    <ligand>
        <name>Fe(2+)</name>
        <dbReference type="ChEBI" id="CHEBI:29033"/>
    </ligand>
</feature>
<comment type="function">
    <text evidence="7 8">Catalyzes the ferrous insertion into protoporphyrin IX.</text>
</comment>
<evidence type="ECO:0000256" key="1">
    <source>
        <dbReference type="ARBA" id="ARBA00007718"/>
    </source>
</evidence>
<organism evidence="10 11">
    <name type="scientific">Caminibacter pacificus</name>
    <dbReference type="NCBI Taxonomy" id="1424653"/>
    <lineage>
        <taxon>Bacteria</taxon>
        <taxon>Pseudomonadati</taxon>
        <taxon>Campylobacterota</taxon>
        <taxon>Epsilonproteobacteria</taxon>
        <taxon>Nautiliales</taxon>
        <taxon>Nautiliaceae</taxon>
        <taxon>Caminibacter</taxon>
    </lineage>
</organism>
<dbReference type="InterPro" id="IPR001015">
    <property type="entry name" value="Ferrochelatase"/>
</dbReference>
<evidence type="ECO:0000313" key="11">
    <source>
        <dbReference type="Proteomes" id="UP000272781"/>
    </source>
</evidence>
<comment type="catalytic activity">
    <reaction evidence="7 8">
        <text>heme b + 2 H(+) = protoporphyrin IX + Fe(2+)</text>
        <dbReference type="Rhea" id="RHEA:22584"/>
        <dbReference type="ChEBI" id="CHEBI:15378"/>
        <dbReference type="ChEBI" id="CHEBI:29033"/>
        <dbReference type="ChEBI" id="CHEBI:57306"/>
        <dbReference type="ChEBI" id="CHEBI:60344"/>
        <dbReference type="EC" id="4.98.1.1"/>
    </reaction>
</comment>
<evidence type="ECO:0000256" key="5">
    <source>
        <dbReference type="ARBA" id="ARBA00023244"/>
    </source>
</evidence>
<keyword evidence="7 8" id="KW-0963">Cytoplasm</keyword>
<name>A0AAJ4RCD4_9BACT</name>
<keyword evidence="4 7" id="KW-0456">Lyase</keyword>
<keyword evidence="3 7" id="KW-0350">Heme biosynthesis</keyword>
<evidence type="ECO:0000256" key="7">
    <source>
        <dbReference type="HAMAP-Rule" id="MF_00323"/>
    </source>
</evidence>
<dbReference type="RefSeq" id="WP_123352186.1">
    <property type="nucleotide sequence ID" value="NZ_CP027432.2"/>
</dbReference>
<dbReference type="PROSITE" id="PS00534">
    <property type="entry name" value="FERROCHELATASE"/>
    <property type="match status" value="1"/>
</dbReference>
<comment type="similarity">
    <text evidence="1 7 8">Belongs to the ferrochelatase family.</text>
</comment>
<dbReference type="EMBL" id="RJVK01000002">
    <property type="protein sequence ID" value="ROR39792.1"/>
    <property type="molecule type" value="Genomic_DNA"/>
</dbReference>
<evidence type="ECO:0000313" key="12">
    <source>
        <dbReference type="Proteomes" id="UP000298805"/>
    </source>
</evidence>
<keyword evidence="2 7" id="KW-0408">Iron</keyword>
<sequence>MKAIILHNMGGARSEKELKEFLYNMFKDKRIINSPIRHILAPLISNIRYKKVWKNYETIGGSRLHKVTESLCEKMKNEKYDVIYAMRYTAPYLKDSIHKYDEIIFIPMYPHYSFTTVESALDDLKNTNFKGKVKIVKPFYQNEEFNEILKENILNSVENPSEWNLIFSAHGLPKKIIESGDSYEEEVKKHVEILKEKLPQFKSVSLAFQSRFGRGEWLQPYLDEKLKEFKNEKVLIYPISFMIDNSETDLELKVEYKHLADEIGIKEYKVVECPNDSEKVAQFLLKLAEEA</sequence>
<evidence type="ECO:0000256" key="2">
    <source>
        <dbReference type="ARBA" id="ARBA00023004"/>
    </source>
</evidence>
<keyword evidence="7" id="KW-0479">Metal-binding</keyword>
<dbReference type="HAMAP" id="MF_00323">
    <property type="entry name" value="Ferrochelatase"/>
    <property type="match status" value="1"/>
</dbReference>
<gene>
    <name evidence="7 9" type="primary">hemH</name>
    <name evidence="9" type="ORF">C6V80_03285</name>
    <name evidence="10" type="ORF">EDC58_0767</name>
</gene>
<dbReference type="GO" id="GO:0005737">
    <property type="term" value="C:cytoplasm"/>
    <property type="evidence" value="ECO:0007669"/>
    <property type="project" value="UniProtKB-SubCell"/>
</dbReference>
<comment type="catalytic activity">
    <reaction evidence="6">
        <text>Fe-coproporphyrin III + 2 H(+) = coproporphyrin III + Fe(2+)</text>
        <dbReference type="Rhea" id="RHEA:49572"/>
        <dbReference type="ChEBI" id="CHEBI:15378"/>
        <dbReference type="ChEBI" id="CHEBI:29033"/>
        <dbReference type="ChEBI" id="CHEBI:68438"/>
        <dbReference type="ChEBI" id="CHEBI:131725"/>
        <dbReference type="EC" id="4.99.1.9"/>
    </reaction>
    <physiologicalReaction direction="right-to-left" evidence="6">
        <dbReference type="Rhea" id="RHEA:49574"/>
    </physiologicalReaction>
</comment>
<evidence type="ECO:0000313" key="9">
    <source>
        <dbReference type="EMBL" id="QCI28020.1"/>
    </source>
</evidence>
<dbReference type="AlphaFoldDB" id="A0AAJ4RCD4"/>
<evidence type="ECO:0000313" key="10">
    <source>
        <dbReference type="EMBL" id="ROR39792.1"/>
    </source>
</evidence>
<comment type="subcellular location">
    <subcellularLocation>
        <location evidence="7 8">Cytoplasm</location>
    </subcellularLocation>
</comment>
<dbReference type="GO" id="GO:0046872">
    <property type="term" value="F:metal ion binding"/>
    <property type="evidence" value="ECO:0007669"/>
    <property type="project" value="UniProtKB-KW"/>
</dbReference>
<dbReference type="Pfam" id="PF00762">
    <property type="entry name" value="Ferrochelatase"/>
    <property type="match status" value="1"/>
</dbReference>
<dbReference type="InterPro" id="IPR033659">
    <property type="entry name" value="Ferrochelatase_N"/>
</dbReference>